<protein>
    <submittedName>
        <fullName evidence="2">Proteasome assembly chaperone 4</fullName>
    </submittedName>
</protein>
<keyword evidence="1" id="KW-1185">Reference proteome</keyword>
<dbReference type="GeneID" id="107222847"/>
<dbReference type="PANTHER" id="PTHR33559:SF1">
    <property type="entry name" value="PROTEASOME ASSEMBLY CHAPERONE 4"/>
    <property type="match status" value="1"/>
</dbReference>
<evidence type="ECO:0000313" key="2">
    <source>
        <dbReference type="RefSeq" id="XP_015517853.2"/>
    </source>
</evidence>
<dbReference type="GO" id="GO:0000502">
    <property type="term" value="C:proteasome complex"/>
    <property type="evidence" value="ECO:0007669"/>
    <property type="project" value="UniProtKB-KW"/>
</dbReference>
<evidence type="ECO:0000313" key="1">
    <source>
        <dbReference type="Proteomes" id="UP000829291"/>
    </source>
</evidence>
<dbReference type="OrthoDB" id="368507at2759"/>
<dbReference type="Pfam" id="PF16093">
    <property type="entry name" value="PAC4"/>
    <property type="match status" value="1"/>
</dbReference>
<dbReference type="FunCoup" id="A0A6J0BUY9">
    <property type="interactions" value="1"/>
</dbReference>
<sequence length="130" mass="14341">MAEPKNIDPELVTCSFKCHNILTIVGDIKISCQMIKMKDSYYIWVGDIVDSVMNDLSLALISDYEKVPISTKLMGSAIDSTSINMAARLATKLGKPVYISFNIKADKLSIPAIEKKLSQEISNSLALLEK</sequence>
<keyword evidence="2" id="KW-0647">Proteasome</keyword>
<dbReference type="AlphaFoldDB" id="A0A6J0BUY9"/>
<accession>A0A6J0BUY9</accession>
<organism evidence="2">
    <name type="scientific">Neodiprion lecontei</name>
    <name type="common">Redheaded pine sawfly</name>
    <dbReference type="NCBI Taxonomy" id="441921"/>
    <lineage>
        <taxon>Eukaryota</taxon>
        <taxon>Metazoa</taxon>
        <taxon>Ecdysozoa</taxon>
        <taxon>Arthropoda</taxon>
        <taxon>Hexapoda</taxon>
        <taxon>Insecta</taxon>
        <taxon>Pterygota</taxon>
        <taxon>Neoptera</taxon>
        <taxon>Endopterygota</taxon>
        <taxon>Hymenoptera</taxon>
        <taxon>Tenthredinoidea</taxon>
        <taxon>Diprionidae</taxon>
        <taxon>Diprioninae</taxon>
        <taxon>Neodiprion</taxon>
    </lineage>
</organism>
<dbReference type="InParanoid" id="A0A6J0BUY9"/>
<dbReference type="Proteomes" id="UP000829291">
    <property type="component" value="Chromosome 1"/>
</dbReference>
<reference evidence="2" key="1">
    <citation type="submission" date="2025-08" db="UniProtKB">
        <authorList>
            <consortium name="RefSeq"/>
        </authorList>
    </citation>
    <scope>IDENTIFICATION</scope>
    <source>
        <tissue evidence="2">Thorax and Abdomen</tissue>
    </source>
</reference>
<proteinExistence type="predicted"/>
<dbReference type="RefSeq" id="XP_015517853.2">
    <property type="nucleotide sequence ID" value="XM_015662367.2"/>
</dbReference>
<dbReference type="InterPro" id="IPR032157">
    <property type="entry name" value="PAC4"/>
</dbReference>
<dbReference type="KEGG" id="nlo:107222847"/>
<name>A0A6J0BUY9_NEOLC</name>
<dbReference type="GO" id="GO:0043248">
    <property type="term" value="P:proteasome assembly"/>
    <property type="evidence" value="ECO:0007669"/>
    <property type="project" value="InterPro"/>
</dbReference>
<dbReference type="PANTHER" id="PTHR33559">
    <property type="entry name" value="PROTEASOME ASSEMBLY CHAPERONE 4"/>
    <property type="match status" value="1"/>
</dbReference>
<gene>
    <name evidence="2" type="primary">LOC107222847</name>
</gene>